<reference evidence="4" key="3">
    <citation type="submission" date="2025-04" db="UniProtKB">
        <authorList>
            <consortium name="RefSeq"/>
        </authorList>
    </citation>
    <scope>IDENTIFICATION</scope>
    <source>
        <strain evidence="4">CBS 304.34</strain>
    </source>
</reference>
<accession>A0A6A6ZBW5</accession>
<dbReference type="Gene3D" id="3.30.710.10">
    <property type="entry name" value="Potassium Channel Kv1.1, Chain A"/>
    <property type="match status" value="1"/>
</dbReference>
<sequence>MAGAFPFYGRAELSDLLLRLHAPGSPVEEIRAHKIVLCLHSSLLRECLIEEGVSTLDVVEREPKAFKAMLQFLYTSNYDYETENLAAVNNFEPSEAPTSHVVAFHLGKKYGVPRLCKAAIAGIDQLFSNWNKRKSVNKDRGSLSIPVRKRWWIAKLKTTVSIHYMGPYVSGDYSKSEMGVAIARAAIFPHCLSDDDLVELFALSPIFAIDVVLALRYQAKNAGRRGEILGDGDDTT</sequence>
<feature type="domain" description="BTB" evidence="1">
    <location>
        <begin position="14"/>
        <end position="82"/>
    </location>
</feature>
<dbReference type="PROSITE" id="PS50097">
    <property type="entry name" value="BTB"/>
    <property type="match status" value="1"/>
</dbReference>
<reference evidence="2 4" key="1">
    <citation type="journal article" date="2020" name="Stud. Mycol.">
        <title>101 Dothideomycetes genomes: a test case for predicting lifestyles and emergence of pathogens.</title>
        <authorList>
            <person name="Haridas S."/>
            <person name="Albert R."/>
            <person name="Binder M."/>
            <person name="Bloem J."/>
            <person name="Labutti K."/>
            <person name="Salamov A."/>
            <person name="Andreopoulos B."/>
            <person name="Baker S."/>
            <person name="Barry K."/>
            <person name="Bills G."/>
            <person name="Bluhm B."/>
            <person name="Cannon C."/>
            <person name="Castanera R."/>
            <person name="Culley D."/>
            <person name="Daum C."/>
            <person name="Ezra D."/>
            <person name="Gonzalez J."/>
            <person name="Henrissat B."/>
            <person name="Kuo A."/>
            <person name="Liang C."/>
            <person name="Lipzen A."/>
            <person name="Lutzoni F."/>
            <person name="Magnuson J."/>
            <person name="Mondo S."/>
            <person name="Nolan M."/>
            <person name="Ohm R."/>
            <person name="Pangilinan J."/>
            <person name="Park H.-J."/>
            <person name="Ramirez L."/>
            <person name="Alfaro M."/>
            <person name="Sun H."/>
            <person name="Tritt A."/>
            <person name="Yoshinaga Y."/>
            <person name="Zwiers L.-H."/>
            <person name="Turgeon B."/>
            <person name="Goodwin S."/>
            <person name="Spatafora J."/>
            <person name="Crous P."/>
            <person name="Grigoriev I."/>
        </authorList>
    </citation>
    <scope>NUCLEOTIDE SEQUENCE</scope>
    <source>
        <strain evidence="2 4">CBS 304.34</strain>
    </source>
</reference>
<dbReference type="CDD" id="cd18186">
    <property type="entry name" value="BTB_POZ_ZBTB_KLHL-like"/>
    <property type="match status" value="1"/>
</dbReference>
<evidence type="ECO:0000313" key="4">
    <source>
        <dbReference type="RefSeq" id="XP_033584769.1"/>
    </source>
</evidence>
<evidence type="ECO:0000259" key="1">
    <source>
        <dbReference type="PROSITE" id="PS50097"/>
    </source>
</evidence>
<dbReference type="AlphaFoldDB" id="A0A6A6ZBW5"/>
<dbReference type="EMBL" id="MU003692">
    <property type="protein sequence ID" value="KAF2817805.1"/>
    <property type="molecule type" value="Genomic_DNA"/>
</dbReference>
<dbReference type="Proteomes" id="UP000504636">
    <property type="component" value="Unplaced"/>
</dbReference>
<protein>
    <recommendedName>
        <fullName evidence="1">BTB domain-containing protein</fullName>
    </recommendedName>
</protein>
<keyword evidence="3" id="KW-1185">Reference proteome</keyword>
<reference evidence="4" key="2">
    <citation type="submission" date="2020-04" db="EMBL/GenBank/DDBJ databases">
        <authorList>
            <consortium name="NCBI Genome Project"/>
        </authorList>
    </citation>
    <scope>NUCLEOTIDE SEQUENCE</scope>
    <source>
        <strain evidence="4">CBS 304.34</strain>
    </source>
</reference>
<dbReference type="InterPro" id="IPR011333">
    <property type="entry name" value="SKP1/BTB/POZ_sf"/>
</dbReference>
<proteinExistence type="predicted"/>
<dbReference type="GeneID" id="54465669"/>
<dbReference type="OrthoDB" id="6359816at2759"/>
<evidence type="ECO:0000313" key="2">
    <source>
        <dbReference type="EMBL" id="KAF2817805.1"/>
    </source>
</evidence>
<dbReference type="InterPro" id="IPR000210">
    <property type="entry name" value="BTB/POZ_dom"/>
</dbReference>
<dbReference type="Pfam" id="PF00651">
    <property type="entry name" value="BTB"/>
    <property type="match status" value="1"/>
</dbReference>
<organism evidence="2">
    <name type="scientific">Mytilinidion resinicola</name>
    <dbReference type="NCBI Taxonomy" id="574789"/>
    <lineage>
        <taxon>Eukaryota</taxon>
        <taxon>Fungi</taxon>
        <taxon>Dikarya</taxon>
        <taxon>Ascomycota</taxon>
        <taxon>Pezizomycotina</taxon>
        <taxon>Dothideomycetes</taxon>
        <taxon>Pleosporomycetidae</taxon>
        <taxon>Mytilinidiales</taxon>
        <taxon>Mytilinidiaceae</taxon>
        <taxon>Mytilinidion</taxon>
    </lineage>
</organism>
<dbReference type="SUPFAM" id="SSF54695">
    <property type="entry name" value="POZ domain"/>
    <property type="match status" value="1"/>
</dbReference>
<name>A0A6A6ZBW5_9PEZI</name>
<gene>
    <name evidence="2 4" type="ORF">BDZ99DRAFT_514019</name>
</gene>
<dbReference type="RefSeq" id="XP_033584769.1">
    <property type="nucleotide sequence ID" value="XM_033724776.1"/>
</dbReference>
<evidence type="ECO:0000313" key="3">
    <source>
        <dbReference type="Proteomes" id="UP000504636"/>
    </source>
</evidence>